<evidence type="ECO:0000313" key="2">
    <source>
        <dbReference type="EMBL" id="KAJ4430126.1"/>
    </source>
</evidence>
<evidence type="ECO:0000313" key="3">
    <source>
        <dbReference type="Proteomes" id="UP001148838"/>
    </source>
</evidence>
<dbReference type="SUPFAM" id="SSF56672">
    <property type="entry name" value="DNA/RNA polymerases"/>
    <property type="match status" value="1"/>
</dbReference>
<proteinExistence type="predicted"/>
<sequence>MQIKPSFSDAEPVKILTGSFWSKAKAAVITRLTNTAALCRSCSPPPRALRLSRALSERSRDRYPAPEQFFLQTIPGCLLSPTLFNIYLKDFMKNCFQNEGELLIGGRKIKCIRFSGDMTLLAEEEVILKDMLLALNDSCERYGMKINANKTNTVVVGRKIKKVNVRIRNEALELDSFKYLGFTININIISARKSKG</sequence>
<reference evidence="2 3" key="1">
    <citation type="journal article" date="2022" name="Allergy">
        <title>Genome assembly and annotation of Periplaneta americana reveal a comprehensive cockroach allergen profile.</title>
        <authorList>
            <person name="Wang L."/>
            <person name="Xiong Q."/>
            <person name="Saelim N."/>
            <person name="Wang L."/>
            <person name="Nong W."/>
            <person name="Wan A.T."/>
            <person name="Shi M."/>
            <person name="Liu X."/>
            <person name="Cao Q."/>
            <person name="Hui J.H.L."/>
            <person name="Sookrung N."/>
            <person name="Leung T.F."/>
            <person name="Tungtrongchitr A."/>
            <person name="Tsui S.K.W."/>
        </authorList>
    </citation>
    <scope>NUCLEOTIDE SEQUENCE [LARGE SCALE GENOMIC DNA]</scope>
    <source>
        <strain evidence="2">PWHHKU_190912</strain>
    </source>
</reference>
<feature type="domain" description="Reverse transcriptase" evidence="1">
    <location>
        <begin position="1"/>
        <end position="184"/>
    </location>
</feature>
<dbReference type="PROSITE" id="PS50878">
    <property type="entry name" value="RT_POL"/>
    <property type="match status" value="1"/>
</dbReference>
<dbReference type="EMBL" id="JAJSOF020000033">
    <property type="protein sequence ID" value="KAJ4430126.1"/>
    <property type="molecule type" value="Genomic_DNA"/>
</dbReference>
<dbReference type="InterPro" id="IPR000477">
    <property type="entry name" value="RT_dom"/>
</dbReference>
<dbReference type="Pfam" id="PF00078">
    <property type="entry name" value="RVT_1"/>
    <property type="match status" value="1"/>
</dbReference>
<keyword evidence="3" id="KW-1185">Reference proteome</keyword>
<accession>A0ABQ8S8B8</accession>
<dbReference type="InterPro" id="IPR043502">
    <property type="entry name" value="DNA/RNA_pol_sf"/>
</dbReference>
<comment type="caution">
    <text evidence="2">The sequence shown here is derived from an EMBL/GenBank/DDBJ whole genome shotgun (WGS) entry which is preliminary data.</text>
</comment>
<dbReference type="Proteomes" id="UP001148838">
    <property type="component" value="Unassembled WGS sequence"/>
</dbReference>
<name>A0ABQ8S8B8_PERAM</name>
<protein>
    <recommendedName>
        <fullName evidence="1">Reverse transcriptase domain-containing protein</fullName>
    </recommendedName>
</protein>
<gene>
    <name evidence="2" type="ORF">ANN_22336</name>
</gene>
<dbReference type="PANTHER" id="PTHR47027:SF20">
    <property type="entry name" value="REVERSE TRANSCRIPTASE-LIKE PROTEIN WITH RNA-DIRECTED DNA POLYMERASE DOMAIN"/>
    <property type="match status" value="1"/>
</dbReference>
<evidence type="ECO:0000259" key="1">
    <source>
        <dbReference type="PROSITE" id="PS50878"/>
    </source>
</evidence>
<organism evidence="2 3">
    <name type="scientific">Periplaneta americana</name>
    <name type="common">American cockroach</name>
    <name type="synonym">Blatta americana</name>
    <dbReference type="NCBI Taxonomy" id="6978"/>
    <lineage>
        <taxon>Eukaryota</taxon>
        <taxon>Metazoa</taxon>
        <taxon>Ecdysozoa</taxon>
        <taxon>Arthropoda</taxon>
        <taxon>Hexapoda</taxon>
        <taxon>Insecta</taxon>
        <taxon>Pterygota</taxon>
        <taxon>Neoptera</taxon>
        <taxon>Polyneoptera</taxon>
        <taxon>Dictyoptera</taxon>
        <taxon>Blattodea</taxon>
        <taxon>Blattoidea</taxon>
        <taxon>Blattidae</taxon>
        <taxon>Blattinae</taxon>
        <taxon>Periplaneta</taxon>
    </lineage>
</organism>
<dbReference type="PANTHER" id="PTHR47027">
    <property type="entry name" value="REVERSE TRANSCRIPTASE DOMAIN-CONTAINING PROTEIN"/>
    <property type="match status" value="1"/>
</dbReference>